<dbReference type="Gene3D" id="3.40.190.10">
    <property type="entry name" value="Periplasmic binding protein-like II"/>
    <property type="match status" value="2"/>
</dbReference>
<name>A0ABY0CN60_9DELT</name>
<evidence type="ECO:0000313" key="6">
    <source>
        <dbReference type="EMBL" id="RVU41400.1"/>
    </source>
</evidence>
<evidence type="ECO:0000256" key="1">
    <source>
        <dbReference type="ARBA" id="ARBA00004418"/>
    </source>
</evidence>
<dbReference type="EMBL" id="SADD01000018">
    <property type="protein sequence ID" value="RVU41400.1"/>
    <property type="molecule type" value="Genomic_DNA"/>
</dbReference>
<dbReference type="Pfam" id="PF22384">
    <property type="entry name" value="PBP2_Ca3427_like"/>
    <property type="match status" value="1"/>
</dbReference>
<sequence>MPSATGLTRAHTHLRRAPYNPSRTMTQPLRVGGVPEHFNTPFYRAAERNLFADQPFDYSFTEYFGGTGQMLAALDAGELDVVVLLTEGVVTHIAKGGDATILGTYVTSPLIWGVHVHADSPYTSIEELRGQPFAISRPRSGSHIMAYVLAAEYGWDPRTEMSFEQVGDLAGARVALAEGRGTAFMWEKFTTKPVVDSGEWRRVGTCATPWAPFVIVSRRDFARQRSEDLNTLFATLQTLTEELKHEREATIADIVARFGQRPEDAAAWLELTSWAVRPGIDQPELTRVIDTLTEVGVLDAPLADEDVLFPR</sequence>
<feature type="region of interest" description="Disordered" evidence="4">
    <location>
        <begin position="1"/>
        <end position="26"/>
    </location>
</feature>
<proteinExistence type="inferred from homology"/>
<keyword evidence="7" id="KW-1185">Reference proteome</keyword>
<dbReference type="PANTHER" id="PTHR30024">
    <property type="entry name" value="ALIPHATIC SULFONATES-BINDING PROTEIN-RELATED"/>
    <property type="match status" value="1"/>
</dbReference>
<comment type="subcellular location">
    <subcellularLocation>
        <location evidence="1">Periplasm</location>
    </subcellularLocation>
</comment>
<gene>
    <name evidence="6" type="ORF">EA187_18830</name>
</gene>
<organism evidence="6 7">
    <name type="scientific">Lujinxingia sediminis</name>
    <dbReference type="NCBI Taxonomy" id="2480984"/>
    <lineage>
        <taxon>Bacteria</taxon>
        <taxon>Deltaproteobacteria</taxon>
        <taxon>Bradymonadales</taxon>
        <taxon>Lujinxingiaceae</taxon>
        <taxon>Lujinxingia</taxon>
    </lineage>
</organism>
<evidence type="ECO:0000256" key="3">
    <source>
        <dbReference type="ARBA" id="ARBA00022729"/>
    </source>
</evidence>
<dbReference type="SUPFAM" id="SSF53850">
    <property type="entry name" value="Periplasmic binding protein-like II"/>
    <property type="match status" value="1"/>
</dbReference>
<comment type="caution">
    <text evidence="6">The sequence shown here is derived from an EMBL/GenBank/DDBJ whole genome shotgun (WGS) entry which is preliminary data.</text>
</comment>
<keyword evidence="3" id="KW-0732">Signal</keyword>
<feature type="domain" description="Ca3427-like PBP 2" evidence="5">
    <location>
        <begin position="126"/>
        <end position="205"/>
    </location>
</feature>
<comment type="similarity">
    <text evidence="2">Belongs to the bacterial solute-binding protein SsuA/TauA family.</text>
</comment>
<evidence type="ECO:0000256" key="4">
    <source>
        <dbReference type="SAM" id="MobiDB-lite"/>
    </source>
</evidence>
<dbReference type="Proteomes" id="UP000282926">
    <property type="component" value="Unassembled WGS sequence"/>
</dbReference>
<protein>
    <submittedName>
        <fullName evidence="6">ABC transporter substrate-binding protein</fullName>
    </submittedName>
</protein>
<reference evidence="6 7" key="1">
    <citation type="submission" date="2019-01" db="EMBL/GenBank/DDBJ databases">
        <title>Lujinxingia litoralis gen. nov., sp. nov. and Lujinxingia sediminis gen. nov., sp. nov., new members in the order Bradymonadales, isolated from coastal sediment.</title>
        <authorList>
            <person name="Li C.-M."/>
        </authorList>
    </citation>
    <scope>NUCLEOTIDE SEQUENCE [LARGE SCALE GENOMIC DNA]</scope>
    <source>
        <strain evidence="6 7">SEH01</strain>
    </source>
</reference>
<evidence type="ECO:0000259" key="5">
    <source>
        <dbReference type="Pfam" id="PF22384"/>
    </source>
</evidence>
<dbReference type="PANTHER" id="PTHR30024:SF47">
    <property type="entry name" value="TAURINE-BINDING PERIPLASMIC PROTEIN"/>
    <property type="match status" value="1"/>
</dbReference>
<accession>A0ABY0CN60</accession>
<evidence type="ECO:0000256" key="2">
    <source>
        <dbReference type="ARBA" id="ARBA00010742"/>
    </source>
</evidence>
<evidence type="ECO:0000313" key="7">
    <source>
        <dbReference type="Proteomes" id="UP000282926"/>
    </source>
</evidence>
<dbReference type="InterPro" id="IPR054364">
    <property type="entry name" value="Ca3427-like_PBP2"/>
</dbReference>